<evidence type="ECO:0000256" key="7">
    <source>
        <dbReference type="ARBA" id="ARBA00022840"/>
    </source>
</evidence>
<feature type="domain" description="Ribose-phosphate pyrophosphokinase N-terminal" evidence="12">
    <location>
        <begin position="8"/>
        <end position="123"/>
    </location>
</feature>
<dbReference type="NCBIfam" id="NF002320">
    <property type="entry name" value="PRK01259.1"/>
    <property type="match status" value="1"/>
</dbReference>
<evidence type="ECO:0000256" key="3">
    <source>
        <dbReference type="ARBA" id="ARBA00022723"/>
    </source>
</evidence>
<evidence type="ECO:0000259" key="12">
    <source>
        <dbReference type="Pfam" id="PF13793"/>
    </source>
</evidence>
<dbReference type="SUPFAM" id="SSF53271">
    <property type="entry name" value="PRTase-like"/>
    <property type="match status" value="1"/>
</dbReference>
<dbReference type="GO" id="GO:0004749">
    <property type="term" value="F:ribose phosphate diphosphokinase activity"/>
    <property type="evidence" value="ECO:0007669"/>
    <property type="project" value="UniProtKB-EC"/>
</dbReference>
<evidence type="ECO:0000256" key="6">
    <source>
        <dbReference type="ARBA" id="ARBA00022777"/>
    </source>
</evidence>
<dbReference type="GO" id="GO:0000287">
    <property type="term" value="F:magnesium ion binding"/>
    <property type="evidence" value="ECO:0007669"/>
    <property type="project" value="InterPro"/>
</dbReference>
<keyword evidence="7" id="KW-0067">ATP-binding</keyword>
<gene>
    <name evidence="13" type="ORF">METZ01_LOCUS194080</name>
</gene>
<evidence type="ECO:0000256" key="1">
    <source>
        <dbReference type="ARBA" id="ARBA00013247"/>
    </source>
</evidence>
<dbReference type="GO" id="GO:0006164">
    <property type="term" value="P:purine nucleotide biosynthetic process"/>
    <property type="evidence" value="ECO:0007669"/>
    <property type="project" value="TreeGrafter"/>
</dbReference>
<evidence type="ECO:0000256" key="5">
    <source>
        <dbReference type="ARBA" id="ARBA00022741"/>
    </source>
</evidence>
<evidence type="ECO:0000313" key="13">
    <source>
        <dbReference type="EMBL" id="SVB41226.1"/>
    </source>
</evidence>
<dbReference type="EC" id="2.7.6.1" evidence="1"/>
<keyword evidence="5" id="KW-0547">Nucleotide-binding</keyword>
<dbReference type="InterPro" id="IPR005946">
    <property type="entry name" value="Rib-P_diPkinase"/>
</dbReference>
<dbReference type="AlphaFoldDB" id="A0A382DRV4"/>
<evidence type="ECO:0000256" key="2">
    <source>
        <dbReference type="ARBA" id="ARBA00022679"/>
    </source>
</evidence>
<dbReference type="FunFam" id="3.40.50.2020:FF:000007">
    <property type="entry name" value="Ribose-phosphate pyrophosphokinase"/>
    <property type="match status" value="1"/>
</dbReference>
<dbReference type="InterPro" id="IPR029099">
    <property type="entry name" value="Pribosyltran_N"/>
</dbReference>
<evidence type="ECO:0000256" key="10">
    <source>
        <dbReference type="ARBA" id="ARBA00041814"/>
    </source>
</evidence>
<keyword evidence="4" id="KW-0545">Nucleotide biosynthesis</keyword>
<dbReference type="Pfam" id="PF13793">
    <property type="entry name" value="Pribosyltran_N"/>
    <property type="match status" value="1"/>
</dbReference>
<reference evidence="13" key="1">
    <citation type="submission" date="2018-05" db="EMBL/GenBank/DDBJ databases">
        <authorList>
            <person name="Lanie J.A."/>
            <person name="Ng W.-L."/>
            <person name="Kazmierczak K.M."/>
            <person name="Andrzejewski T.M."/>
            <person name="Davidsen T.M."/>
            <person name="Wayne K.J."/>
            <person name="Tettelin H."/>
            <person name="Glass J.I."/>
            <person name="Rusch D."/>
            <person name="Podicherti R."/>
            <person name="Tsui H.-C.T."/>
            <person name="Winkler M.E."/>
        </authorList>
    </citation>
    <scope>NUCLEOTIDE SEQUENCE</scope>
</reference>
<dbReference type="PANTHER" id="PTHR10210:SF32">
    <property type="entry name" value="RIBOSE-PHOSPHATE PYROPHOSPHOKINASE 2"/>
    <property type="match status" value="1"/>
</dbReference>
<dbReference type="InterPro" id="IPR037515">
    <property type="entry name" value="Rib-P_diPkinase_bac"/>
</dbReference>
<dbReference type="Gene3D" id="3.40.50.2020">
    <property type="match status" value="2"/>
</dbReference>
<dbReference type="CDD" id="cd06223">
    <property type="entry name" value="PRTases_typeI"/>
    <property type="match status" value="1"/>
</dbReference>
<protein>
    <recommendedName>
        <fullName evidence="9">Ribose-phosphate pyrophosphokinase 2</fullName>
        <ecNumber evidence="1">2.7.6.1</ecNumber>
    </recommendedName>
    <alternativeName>
        <fullName evidence="10">Phosphoribosyl pyrophosphate synthase II</fullName>
    </alternativeName>
</protein>
<keyword evidence="2" id="KW-0808">Transferase</keyword>
<organism evidence="13">
    <name type="scientific">marine metagenome</name>
    <dbReference type="NCBI Taxonomy" id="408172"/>
    <lineage>
        <taxon>unclassified sequences</taxon>
        <taxon>metagenomes</taxon>
        <taxon>ecological metagenomes</taxon>
    </lineage>
</organism>
<keyword evidence="3" id="KW-0479">Metal-binding</keyword>
<keyword evidence="6" id="KW-0418">Kinase</keyword>
<evidence type="ECO:0000256" key="8">
    <source>
        <dbReference type="ARBA" id="ARBA00022842"/>
    </source>
</evidence>
<accession>A0A382DRV4</accession>
<dbReference type="PANTHER" id="PTHR10210">
    <property type="entry name" value="RIBOSE-PHOSPHATE DIPHOSPHOKINASE FAMILY MEMBER"/>
    <property type="match status" value="1"/>
</dbReference>
<dbReference type="GO" id="GO:0005524">
    <property type="term" value="F:ATP binding"/>
    <property type="evidence" value="ECO:0007669"/>
    <property type="project" value="UniProtKB-KW"/>
</dbReference>
<dbReference type="GO" id="GO:0005737">
    <property type="term" value="C:cytoplasm"/>
    <property type="evidence" value="ECO:0007669"/>
    <property type="project" value="TreeGrafter"/>
</dbReference>
<comment type="catalytic activity">
    <reaction evidence="11">
        <text>D-ribose 5-phosphate + ATP = 5-phospho-alpha-D-ribose 1-diphosphate + AMP + H(+)</text>
        <dbReference type="Rhea" id="RHEA:15609"/>
        <dbReference type="ChEBI" id="CHEBI:15378"/>
        <dbReference type="ChEBI" id="CHEBI:30616"/>
        <dbReference type="ChEBI" id="CHEBI:58017"/>
        <dbReference type="ChEBI" id="CHEBI:78346"/>
        <dbReference type="ChEBI" id="CHEBI:456215"/>
        <dbReference type="EC" id="2.7.6.1"/>
    </reaction>
</comment>
<keyword evidence="8" id="KW-0460">Magnesium</keyword>
<dbReference type="Pfam" id="PF14572">
    <property type="entry name" value="Pribosyl_synth"/>
    <property type="match status" value="1"/>
</dbReference>
<name>A0A382DRV4_9ZZZZ</name>
<dbReference type="EMBL" id="UINC01040815">
    <property type="protein sequence ID" value="SVB41226.1"/>
    <property type="molecule type" value="Genomic_DNA"/>
</dbReference>
<sequence length="317" mass="35357">MTTKTDDLRIFSGRSNYQLAQRITEYLEIPLGEISIRNFADGELWVKYEDNIRGKDVFILQSTNSPAENTIELILMLDAAVRASAKRVTAVIPYFGYARQDRKDTPRVPISSRVMVDLFTSSGANRIISMDLHSTQIQGFASIPFDHLYSRIVLLNEIKKLYKTPENMVVLSPDVGSVPISQAYAKRLGMHFALIDKRRYSPNKAEVRHLIGNLKGKDVLIIDDMIDTAGTTVNAAEAALKHGAKSVSVVATHAVLSDPALERIQKTEIKHILVTDTIFISKEKKLPNMEIVSIADIFGEAIVRIHKGESVSALFDF</sequence>
<dbReference type="SMART" id="SM01400">
    <property type="entry name" value="Pribosyltran_N"/>
    <property type="match status" value="1"/>
</dbReference>
<dbReference type="GO" id="GO:0002189">
    <property type="term" value="C:ribose phosphate diphosphokinase complex"/>
    <property type="evidence" value="ECO:0007669"/>
    <property type="project" value="TreeGrafter"/>
</dbReference>
<dbReference type="NCBIfam" id="TIGR01251">
    <property type="entry name" value="ribP_PPkin"/>
    <property type="match status" value="1"/>
</dbReference>
<dbReference type="InterPro" id="IPR029057">
    <property type="entry name" value="PRTase-like"/>
</dbReference>
<evidence type="ECO:0000256" key="4">
    <source>
        <dbReference type="ARBA" id="ARBA00022727"/>
    </source>
</evidence>
<proteinExistence type="inferred from homology"/>
<dbReference type="InterPro" id="IPR000836">
    <property type="entry name" value="PRTase_dom"/>
</dbReference>
<evidence type="ECO:0000256" key="11">
    <source>
        <dbReference type="ARBA" id="ARBA00049535"/>
    </source>
</evidence>
<evidence type="ECO:0000256" key="9">
    <source>
        <dbReference type="ARBA" id="ARBA00040333"/>
    </source>
</evidence>
<dbReference type="HAMAP" id="MF_00583_B">
    <property type="entry name" value="RibP_PPkinase_B"/>
    <property type="match status" value="1"/>
</dbReference>
<dbReference type="GO" id="GO:0006015">
    <property type="term" value="P:5-phosphoribose 1-diphosphate biosynthetic process"/>
    <property type="evidence" value="ECO:0007669"/>
    <property type="project" value="TreeGrafter"/>
</dbReference>
<dbReference type="GO" id="GO:0016301">
    <property type="term" value="F:kinase activity"/>
    <property type="evidence" value="ECO:0007669"/>
    <property type="project" value="UniProtKB-KW"/>
</dbReference>